<evidence type="ECO:0000313" key="6">
    <source>
        <dbReference type="Proteomes" id="UP001197974"/>
    </source>
</evidence>
<evidence type="ECO:0000256" key="2">
    <source>
        <dbReference type="ARBA" id="ARBA00022741"/>
    </source>
</evidence>
<dbReference type="PROSITE" id="PS50893">
    <property type="entry name" value="ABC_TRANSPORTER_2"/>
    <property type="match status" value="1"/>
</dbReference>
<keyword evidence="1" id="KW-0813">Transport</keyword>
<protein>
    <submittedName>
        <fullName evidence="5">ABC transporter ATP-binding protein</fullName>
    </submittedName>
</protein>
<organism evidence="5 6">
    <name type="scientific">Bacillus carboniphilus</name>
    <dbReference type="NCBI Taxonomy" id="86663"/>
    <lineage>
        <taxon>Bacteria</taxon>
        <taxon>Bacillati</taxon>
        <taxon>Bacillota</taxon>
        <taxon>Bacilli</taxon>
        <taxon>Bacillales</taxon>
        <taxon>Bacillaceae</taxon>
        <taxon>Bacillus</taxon>
    </lineage>
</organism>
<dbReference type="PANTHER" id="PTHR42939">
    <property type="entry name" value="ABC TRANSPORTER ATP-BINDING PROTEIN ALBC-RELATED"/>
    <property type="match status" value="1"/>
</dbReference>
<sequence>MIKTENLSKSFNSVQALKNVKLHVKKGSIYGLLGTNGAGKTTLLKLLAGIYKPSNGTITINEQPSYENTAVKKQVVLIPDVTYFLPHSSIKQMGDFYQHFYPTWNQEKFERLESIFNIDPNKKIHRLSKGMKRQVAFWLALSIMPDILILDEPIDGLDPVMRQKVKSLLFQDVAERQLTILISSHNLREIEDLCDHVGIMDHGKLIIEKELDNLKSDTHKVQVAFSSDEQEQEIESQLRVLYKEKRGSVTLFIVKGTEHKIKQTIYRKNPILFDLLPLTLEEIFIYEMGDIGYDIEKKLL</sequence>
<dbReference type="InterPro" id="IPR051782">
    <property type="entry name" value="ABC_Transporter_VariousFunc"/>
</dbReference>
<name>A0ABY9JU16_9BACI</name>
<evidence type="ECO:0000259" key="4">
    <source>
        <dbReference type="PROSITE" id="PS50893"/>
    </source>
</evidence>
<reference evidence="5 6" key="1">
    <citation type="submission" date="2023-06" db="EMBL/GenBank/DDBJ databases">
        <title>Five Gram-positive bacteria isolated from mangrove sediments in Shenzhen, Guangdong, China.</title>
        <authorList>
            <person name="Yu S."/>
            <person name="Zheng W."/>
            <person name="Huang Y."/>
        </authorList>
    </citation>
    <scope>NUCLEOTIDE SEQUENCE [LARGE SCALE GENOMIC DNA]</scope>
    <source>
        <strain evidence="5 6">SaN35-3</strain>
    </source>
</reference>
<keyword evidence="6" id="KW-1185">Reference proteome</keyword>
<dbReference type="PANTHER" id="PTHR42939:SF1">
    <property type="entry name" value="ABC TRANSPORTER ATP-BINDING PROTEIN ALBC-RELATED"/>
    <property type="match status" value="1"/>
</dbReference>
<dbReference type="CDD" id="cd03230">
    <property type="entry name" value="ABC_DR_subfamily_A"/>
    <property type="match status" value="1"/>
</dbReference>
<dbReference type="InterPro" id="IPR003593">
    <property type="entry name" value="AAA+_ATPase"/>
</dbReference>
<feature type="domain" description="ABC transporter" evidence="4">
    <location>
        <begin position="2"/>
        <end position="227"/>
    </location>
</feature>
<gene>
    <name evidence="5" type="ORF">LC087_13170</name>
</gene>
<evidence type="ECO:0000313" key="5">
    <source>
        <dbReference type="EMBL" id="WLR41793.1"/>
    </source>
</evidence>
<evidence type="ECO:0000256" key="3">
    <source>
        <dbReference type="ARBA" id="ARBA00022840"/>
    </source>
</evidence>
<dbReference type="GO" id="GO:0005524">
    <property type="term" value="F:ATP binding"/>
    <property type="evidence" value="ECO:0007669"/>
    <property type="project" value="UniProtKB-KW"/>
</dbReference>
<evidence type="ECO:0000256" key="1">
    <source>
        <dbReference type="ARBA" id="ARBA00022448"/>
    </source>
</evidence>
<dbReference type="RefSeq" id="WP_226541289.1">
    <property type="nucleotide sequence ID" value="NZ_CP129013.1"/>
</dbReference>
<dbReference type="SMART" id="SM00382">
    <property type="entry name" value="AAA"/>
    <property type="match status" value="1"/>
</dbReference>
<dbReference type="InterPro" id="IPR003439">
    <property type="entry name" value="ABC_transporter-like_ATP-bd"/>
</dbReference>
<dbReference type="Proteomes" id="UP001197974">
    <property type="component" value="Chromosome"/>
</dbReference>
<dbReference type="Pfam" id="PF00005">
    <property type="entry name" value="ABC_tran"/>
    <property type="match status" value="1"/>
</dbReference>
<dbReference type="InterPro" id="IPR027417">
    <property type="entry name" value="P-loop_NTPase"/>
</dbReference>
<accession>A0ABY9JU16</accession>
<keyword evidence="2" id="KW-0547">Nucleotide-binding</keyword>
<dbReference type="EMBL" id="CP129013">
    <property type="protein sequence ID" value="WLR41793.1"/>
    <property type="molecule type" value="Genomic_DNA"/>
</dbReference>
<keyword evidence="3 5" id="KW-0067">ATP-binding</keyword>
<dbReference type="SUPFAM" id="SSF52540">
    <property type="entry name" value="P-loop containing nucleoside triphosphate hydrolases"/>
    <property type="match status" value="1"/>
</dbReference>
<dbReference type="Gene3D" id="3.40.50.300">
    <property type="entry name" value="P-loop containing nucleotide triphosphate hydrolases"/>
    <property type="match status" value="1"/>
</dbReference>
<proteinExistence type="predicted"/>